<dbReference type="InterPro" id="IPR000203">
    <property type="entry name" value="GPS"/>
</dbReference>
<dbReference type="PROSITE" id="PS50221">
    <property type="entry name" value="GAIN_B"/>
    <property type="match status" value="1"/>
</dbReference>
<accession>A0A9D3P088</accession>
<keyword evidence="4 6" id="KW-0472">Membrane</keyword>
<dbReference type="InterPro" id="IPR046338">
    <property type="entry name" value="GAIN_dom_sf"/>
</dbReference>
<keyword evidence="3 6" id="KW-1133">Transmembrane helix</keyword>
<feature type="transmembrane region" description="Helical" evidence="6">
    <location>
        <begin position="599"/>
        <end position="620"/>
    </location>
</feature>
<dbReference type="SMART" id="SM00303">
    <property type="entry name" value="GPS"/>
    <property type="match status" value="1"/>
</dbReference>
<feature type="domain" description="G-protein coupled receptors family 2 profile 2" evidence="9">
    <location>
        <begin position="494"/>
        <end position="748"/>
    </location>
</feature>
<gene>
    <name evidence="10" type="ORF">KOW79_005841</name>
</gene>
<dbReference type="SUPFAM" id="SSF81321">
    <property type="entry name" value="Family A G protein-coupled receptor-like"/>
    <property type="match status" value="1"/>
</dbReference>
<evidence type="ECO:0000256" key="7">
    <source>
        <dbReference type="SAM" id="SignalP"/>
    </source>
</evidence>
<feature type="chain" id="PRO_5038767452" evidence="7">
    <location>
        <begin position="27"/>
        <end position="777"/>
    </location>
</feature>
<dbReference type="PANTHER" id="PTHR12011">
    <property type="entry name" value="ADHESION G-PROTEIN COUPLED RECEPTOR"/>
    <property type="match status" value="1"/>
</dbReference>
<comment type="caution">
    <text evidence="10">The sequence shown here is derived from an EMBL/GenBank/DDBJ whole genome shotgun (WGS) entry which is preliminary data.</text>
</comment>
<dbReference type="GO" id="GO:0005886">
    <property type="term" value="C:plasma membrane"/>
    <property type="evidence" value="ECO:0007669"/>
    <property type="project" value="TreeGrafter"/>
</dbReference>
<feature type="domain" description="GAIN-B" evidence="8">
    <location>
        <begin position="338"/>
        <end position="486"/>
    </location>
</feature>
<dbReference type="Pfam" id="PF00002">
    <property type="entry name" value="7tm_2"/>
    <property type="match status" value="1"/>
</dbReference>
<evidence type="ECO:0000256" key="3">
    <source>
        <dbReference type="ARBA" id="ARBA00022989"/>
    </source>
</evidence>
<dbReference type="PRINTS" id="PR00249">
    <property type="entry name" value="GPCRSECRETIN"/>
</dbReference>
<keyword evidence="11" id="KW-1185">Reference proteome</keyword>
<evidence type="ECO:0000256" key="4">
    <source>
        <dbReference type="ARBA" id="ARBA00023136"/>
    </source>
</evidence>
<dbReference type="OrthoDB" id="8951579at2759"/>
<organism evidence="10 11">
    <name type="scientific">Hemibagrus wyckioides</name>
    <dbReference type="NCBI Taxonomy" id="337641"/>
    <lineage>
        <taxon>Eukaryota</taxon>
        <taxon>Metazoa</taxon>
        <taxon>Chordata</taxon>
        <taxon>Craniata</taxon>
        <taxon>Vertebrata</taxon>
        <taxon>Euteleostomi</taxon>
        <taxon>Actinopterygii</taxon>
        <taxon>Neopterygii</taxon>
        <taxon>Teleostei</taxon>
        <taxon>Ostariophysi</taxon>
        <taxon>Siluriformes</taxon>
        <taxon>Bagridae</taxon>
        <taxon>Hemibagrus</taxon>
    </lineage>
</organism>
<feature type="signal peptide" evidence="7">
    <location>
        <begin position="1"/>
        <end position="26"/>
    </location>
</feature>
<evidence type="ECO:0000259" key="8">
    <source>
        <dbReference type="PROSITE" id="PS50221"/>
    </source>
</evidence>
<proteinExistence type="predicted"/>
<dbReference type="GO" id="GO:0007166">
    <property type="term" value="P:cell surface receptor signaling pathway"/>
    <property type="evidence" value="ECO:0007669"/>
    <property type="project" value="InterPro"/>
</dbReference>
<dbReference type="PROSITE" id="PS50261">
    <property type="entry name" value="G_PROTEIN_RECEP_F2_4"/>
    <property type="match status" value="1"/>
</dbReference>
<evidence type="ECO:0000259" key="9">
    <source>
        <dbReference type="PROSITE" id="PS50261"/>
    </source>
</evidence>
<sequence length="777" mass="86982">MKFRSSLMITLMFFLVFLCKIAPADVENKCKDNCSSIFNKQLSTCFPALPGSWHSLPSRQPSWVQVQTCPAEYSSCTDCLDKCKNCHGSDDLCPSLCSEICSPCVLSADCDRIVLIDGGFTGQIQSTDTNQRCVNSTDNISSCLDNSTGSPPSNMSTCILSFETDEHNVTNEECRFSDSGVWLLNNTINNTLQINITRNKTLRPNKPICFVTGCQTCSQTSGSSTCENVTCVDPRTFCQNATYDPNCTENDSNYDIITLNGSYTECSKCGNPFQKTDGDVKINFTLPKDPSSNTSYFAEMKKINQMILEQMGNKSSVSVSFDDVEGIFVKQQKEEDFKSIYFMYSRDINFNIIEDKTQLTNFSRTFSIPKEAFEKASNINNETLFASLLRFPDFPKDNMNSTLLNNEVYSIDMGEEISNLTTSFNLTFRNILPNSGSASCNSWDGRGPTPNWTTDGCNTSHISDQVTCSCQHLTFFAVLMSIPNKMSASDIKNLTYLTSIGCGLSLFFLSIALFMHFLLRKGQATVSVHILINLFMALFLLNLSFLVNESVAKIRSEAACKLMAGLMHYFMLSTFTWFGLQALHLCLQLTLNVVRIQNYVIKLCVTGWVPPALVVTVIFISQKYGMENIVSDTGETVSMCWIADPTVHYVVNIGYYSAIFLFTFLTFVVMLRWLWLLRHQKCPTITSSGKSSRPSDALTIMGLCCILGLSWGFAFFAYGPMQIPAYYIFTVLNSCQGFFLFIYYYKSSRLVGEAETLAEESSSTTVVENPYKKPKMF</sequence>
<dbReference type="Pfam" id="PF01825">
    <property type="entry name" value="GPS"/>
    <property type="match status" value="1"/>
</dbReference>
<comment type="subcellular location">
    <subcellularLocation>
        <location evidence="1">Membrane</location>
        <topology evidence="1">Multi-pass membrane protein</topology>
    </subcellularLocation>
</comment>
<feature type="transmembrane region" description="Helical" evidence="6">
    <location>
        <begin position="494"/>
        <end position="519"/>
    </location>
</feature>
<protein>
    <submittedName>
        <fullName evidence="10">Uncharacterized protein</fullName>
    </submittedName>
</protein>
<feature type="transmembrane region" description="Helical" evidence="6">
    <location>
        <begin position="725"/>
        <end position="745"/>
    </location>
</feature>
<dbReference type="PANTHER" id="PTHR12011:SF474">
    <property type="entry name" value="ADHESION G PROTEIN-COUPLED RECEPTOR G11-RELATED"/>
    <property type="match status" value="1"/>
</dbReference>
<dbReference type="GO" id="GO:0004930">
    <property type="term" value="F:G protein-coupled receptor activity"/>
    <property type="evidence" value="ECO:0007669"/>
    <property type="project" value="InterPro"/>
</dbReference>
<evidence type="ECO:0000313" key="10">
    <source>
        <dbReference type="EMBL" id="KAG7331872.1"/>
    </source>
</evidence>
<dbReference type="InterPro" id="IPR017981">
    <property type="entry name" value="GPCR_2-like_7TM"/>
</dbReference>
<dbReference type="InterPro" id="IPR000832">
    <property type="entry name" value="GPCR_2_secretin-like"/>
</dbReference>
<name>A0A9D3P088_9TELE</name>
<evidence type="ECO:0000256" key="5">
    <source>
        <dbReference type="ARBA" id="ARBA00023157"/>
    </source>
</evidence>
<evidence type="ECO:0000256" key="1">
    <source>
        <dbReference type="ARBA" id="ARBA00004141"/>
    </source>
</evidence>
<dbReference type="EMBL" id="JAHKSW010000006">
    <property type="protein sequence ID" value="KAG7331872.1"/>
    <property type="molecule type" value="Genomic_DNA"/>
</dbReference>
<evidence type="ECO:0000313" key="11">
    <source>
        <dbReference type="Proteomes" id="UP000824219"/>
    </source>
</evidence>
<dbReference type="InterPro" id="IPR057244">
    <property type="entry name" value="GAIN_B"/>
</dbReference>
<feature type="transmembrane region" description="Helical" evidence="6">
    <location>
        <begin position="526"/>
        <end position="547"/>
    </location>
</feature>
<feature type="transmembrane region" description="Helical" evidence="6">
    <location>
        <begin position="697"/>
        <end position="719"/>
    </location>
</feature>
<feature type="transmembrane region" description="Helical" evidence="6">
    <location>
        <begin position="567"/>
        <end position="587"/>
    </location>
</feature>
<dbReference type="Gene3D" id="2.60.220.50">
    <property type="match status" value="1"/>
</dbReference>
<feature type="transmembrane region" description="Helical" evidence="6">
    <location>
        <begin position="653"/>
        <end position="676"/>
    </location>
</feature>
<keyword evidence="7" id="KW-0732">Signal</keyword>
<dbReference type="AlphaFoldDB" id="A0A9D3P088"/>
<keyword evidence="2 6" id="KW-0812">Transmembrane</keyword>
<evidence type="ECO:0000256" key="2">
    <source>
        <dbReference type="ARBA" id="ARBA00022692"/>
    </source>
</evidence>
<dbReference type="GO" id="GO:0007189">
    <property type="term" value="P:adenylate cyclase-activating G protein-coupled receptor signaling pathway"/>
    <property type="evidence" value="ECO:0007669"/>
    <property type="project" value="TreeGrafter"/>
</dbReference>
<dbReference type="Gene3D" id="1.20.1070.10">
    <property type="entry name" value="Rhodopsin 7-helix transmembrane proteins"/>
    <property type="match status" value="1"/>
</dbReference>
<dbReference type="Proteomes" id="UP000824219">
    <property type="component" value="Linkage Group LG06"/>
</dbReference>
<reference evidence="10 11" key="1">
    <citation type="submission" date="2021-06" db="EMBL/GenBank/DDBJ databases">
        <title>Chromosome-level genome assembly of the red-tail catfish (Hemibagrus wyckioides).</title>
        <authorList>
            <person name="Shao F."/>
        </authorList>
    </citation>
    <scope>NUCLEOTIDE SEQUENCE [LARGE SCALE GENOMIC DNA]</scope>
    <source>
        <strain evidence="10">EC202008001</strain>
        <tissue evidence="10">Blood</tissue>
    </source>
</reference>
<evidence type="ECO:0000256" key="6">
    <source>
        <dbReference type="SAM" id="Phobius"/>
    </source>
</evidence>
<keyword evidence="5" id="KW-1015">Disulfide bond</keyword>